<evidence type="ECO:0000313" key="8">
    <source>
        <dbReference type="EMBL" id="WVO22203.1"/>
    </source>
</evidence>
<keyword evidence="1" id="KW-0479">Metal-binding</keyword>
<evidence type="ECO:0000259" key="7">
    <source>
        <dbReference type="PROSITE" id="PS50048"/>
    </source>
</evidence>
<feature type="compositionally biased region" description="Pro residues" evidence="6">
    <location>
        <begin position="13"/>
        <end position="22"/>
    </location>
</feature>
<dbReference type="InterPro" id="IPR036864">
    <property type="entry name" value="Zn2-C6_fun-type_DNA-bd_sf"/>
</dbReference>
<keyword evidence="5" id="KW-0539">Nucleus</keyword>
<dbReference type="SUPFAM" id="SSF57701">
    <property type="entry name" value="Zn2/Cys6 DNA-binding domain"/>
    <property type="match status" value="1"/>
</dbReference>
<dbReference type="GeneID" id="89990305"/>
<dbReference type="RefSeq" id="XP_064721442.1">
    <property type="nucleotide sequence ID" value="XM_064865370.1"/>
</dbReference>
<proteinExistence type="predicted"/>
<feature type="compositionally biased region" description="Low complexity" evidence="6">
    <location>
        <begin position="252"/>
        <end position="263"/>
    </location>
</feature>
<feature type="region of interest" description="Disordered" evidence="6">
    <location>
        <begin position="181"/>
        <end position="202"/>
    </location>
</feature>
<evidence type="ECO:0000256" key="3">
    <source>
        <dbReference type="ARBA" id="ARBA00023125"/>
    </source>
</evidence>
<reference evidence="8 9" key="1">
    <citation type="submission" date="2024-01" db="EMBL/GenBank/DDBJ databases">
        <title>Comparative genomics of Cryptococcus and Kwoniella reveals pathogenesis evolution and contrasting modes of karyotype evolution via chromosome fusion or intercentromeric recombination.</title>
        <authorList>
            <person name="Coelho M.A."/>
            <person name="David-Palma M."/>
            <person name="Shea T."/>
            <person name="Bowers K."/>
            <person name="McGinley-Smith S."/>
            <person name="Mohammad A.W."/>
            <person name="Gnirke A."/>
            <person name="Yurkov A.M."/>
            <person name="Nowrousian M."/>
            <person name="Sun S."/>
            <person name="Cuomo C.A."/>
            <person name="Heitman J."/>
        </authorList>
    </citation>
    <scope>NUCLEOTIDE SEQUENCE [LARGE SCALE GENOMIC DNA]</scope>
    <source>
        <strain evidence="8 9">7685027</strain>
    </source>
</reference>
<feature type="compositionally biased region" description="Low complexity" evidence="6">
    <location>
        <begin position="51"/>
        <end position="76"/>
    </location>
</feature>
<feature type="region of interest" description="Disordered" evidence="6">
    <location>
        <begin position="1"/>
        <end position="76"/>
    </location>
</feature>
<dbReference type="CDD" id="cd00067">
    <property type="entry name" value="GAL4"/>
    <property type="match status" value="1"/>
</dbReference>
<keyword evidence="4" id="KW-0804">Transcription</keyword>
<name>A0ABZ2AYD1_9TREE</name>
<dbReference type="InterPro" id="IPR001138">
    <property type="entry name" value="Zn2Cys6_DnaBD"/>
</dbReference>
<dbReference type="Gene3D" id="4.10.240.10">
    <property type="entry name" value="Zn(2)-C6 fungal-type DNA-binding domain"/>
    <property type="match status" value="1"/>
</dbReference>
<protein>
    <recommendedName>
        <fullName evidence="7">Zn(2)-C6 fungal-type domain-containing protein</fullName>
    </recommendedName>
</protein>
<dbReference type="Proteomes" id="UP001432216">
    <property type="component" value="Chromosome 5"/>
</dbReference>
<evidence type="ECO:0000313" key="9">
    <source>
        <dbReference type="Proteomes" id="UP001432216"/>
    </source>
</evidence>
<feature type="region of interest" description="Disordered" evidence="6">
    <location>
        <begin position="754"/>
        <end position="876"/>
    </location>
</feature>
<evidence type="ECO:0000256" key="1">
    <source>
        <dbReference type="ARBA" id="ARBA00022723"/>
    </source>
</evidence>
<sequence length="1041" mass="116573">MSHHRSSPDQAPYYPPPHPPYQPQYTDSAPPTRPPRPMAISLPHFQPLPYPQQQSQPSLTSPYETPLMPMSSTPLSSHHEGMVDYFSIWNGQNMQPVSDFHQHTFQHHAPPSQHSSSLSLPNQSPNEWQSQAPRSSRKAGRQPSSRATGSDSTSGTKTTRQQFTACGACRHRRVKCDLKDKQEQVDKTTLSESAGRTGPMREQAKKIQCSNCLERGLNCVDEFAPIKAAKQLRRGKRITEIEQLYGKSASNSASVHDSASTSSVDQPLSSVKSDSQRVQPIIPKLTQEFFESDFFRRFQVQRPLIDPGNFLERYLSKTNTHETAMDIENAILCHVLYAWAVSYGVDEYGRLDLPDGGREPLTGVNVTSACPGEVQRETDRSVRMEKTKSVVKVILKEIDDCGVMRKPTWDGVRVLLMILPLTEGISTPVERLAMYDAAISQVFMLCSHTAMGYDGQPSATAAVNGGTEDDQGIIAVRVRVYWYAFVHEGITTGLKGGRLRLDDEDLETMQDIIDNNALVRDSVSFRISTKFATAPINLALACRKINKALTGPKAKRRITVNVDLVKQAWEALESWEEVARFADGWKIFLFEAQNVIYNNLEARRQKLLDTPAQVTARITESVSPSSADSPGAMHADLISIGHLLDIAKSKCEVKTRQIVDLVKMYVGTRFFEWDASLVRDGTYYAAMWLVKQGGSSEDVAVCIQALNELRWAHAKAWERSAILRKGWLEKHVADDSNEQKQKWDSVVTNLEELGEDNTTLEMPQSQRVVPEQPTMPPVNPGNPGIHINKLQSHLQDNSNQPKQTHASLDNSVHQQPQHAHPSPIYPYADSQDHSHQSLPNPYVDQPHVDITHPVPITPYSSQPPGISGSQHHAEGSHISTATADSIFTSSHTTPPINDTKVNVMDMSSNYHHVHTREGFFKEMRNDPAQSHHGLVGHGHGDIMLGGHGYRTYEKFDSQTGYTAVEGYSQSRQVHQAYQFHHDPSHLHPHVLPATRDGHTLETGHGDYHYQHHTEELQERKELQGQYVLQYDGTHVFTPYSN</sequence>
<keyword evidence="2" id="KW-0805">Transcription regulation</keyword>
<evidence type="ECO:0000256" key="2">
    <source>
        <dbReference type="ARBA" id="ARBA00023015"/>
    </source>
</evidence>
<feature type="compositionally biased region" description="Polar residues" evidence="6">
    <location>
        <begin position="789"/>
        <end position="817"/>
    </location>
</feature>
<organism evidence="8 9">
    <name type="scientific">Cryptococcus decagattii</name>
    <dbReference type="NCBI Taxonomy" id="1859122"/>
    <lineage>
        <taxon>Eukaryota</taxon>
        <taxon>Fungi</taxon>
        <taxon>Dikarya</taxon>
        <taxon>Basidiomycota</taxon>
        <taxon>Agaricomycotina</taxon>
        <taxon>Tremellomycetes</taxon>
        <taxon>Tremellales</taxon>
        <taxon>Cryptococcaceae</taxon>
        <taxon>Cryptococcus</taxon>
        <taxon>Cryptococcus gattii species complex</taxon>
    </lineage>
</organism>
<feature type="domain" description="Zn(2)-C6 fungal-type" evidence="7">
    <location>
        <begin position="165"/>
        <end position="221"/>
    </location>
</feature>
<feature type="region of interest" description="Disordered" evidence="6">
    <location>
        <begin position="104"/>
        <end position="163"/>
    </location>
</feature>
<dbReference type="PANTHER" id="PTHR31668">
    <property type="entry name" value="GLUCOSE TRANSPORT TRANSCRIPTION REGULATOR RGT1-RELATED-RELATED"/>
    <property type="match status" value="1"/>
</dbReference>
<evidence type="ECO:0000256" key="6">
    <source>
        <dbReference type="SAM" id="MobiDB-lite"/>
    </source>
</evidence>
<gene>
    <name evidence="8" type="ORF">IAS62_003533</name>
</gene>
<dbReference type="PROSITE" id="PS50048">
    <property type="entry name" value="ZN2_CY6_FUNGAL_2"/>
    <property type="match status" value="1"/>
</dbReference>
<dbReference type="InterPro" id="IPR050797">
    <property type="entry name" value="Carb_Metab_Trans_Reg"/>
</dbReference>
<evidence type="ECO:0000256" key="5">
    <source>
        <dbReference type="ARBA" id="ARBA00023242"/>
    </source>
</evidence>
<accession>A0ABZ2AYD1</accession>
<dbReference type="PANTHER" id="PTHR31668:SF26">
    <property type="entry name" value="GLUCOSE TRANSPORT TRANSCRIPTION REGULATOR RGT1-RELATED"/>
    <property type="match status" value="1"/>
</dbReference>
<feature type="compositionally biased region" description="Low complexity" evidence="6">
    <location>
        <begin position="148"/>
        <end position="159"/>
    </location>
</feature>
<feature type="region of interest" description="Disordered" evidence="6">
    <location>
        <begin position="252"/>
        <end position="272"/>
    </location>
</feature>
<keyword evidence="9" id="KW-1185">Reference proteome</keyword>
<dbReference type="EMBL" id="CP143810">
    <property type="protein sequence ID" value="WVO22203.1"/>
    <property type="molecule type" value="Genomic_DNA"/>
</dbReference>
<dbReference type="SMART" id="SM00066">
    <property type="entry name" value="GAL4"/>
    <property type="match status" value="1"/>
</dbReference>
<feature type="compositionally biased region" description="Polar residues" evidence="6">
    <location>
        <begin position="756"/>
        <end position="767"/>
    </location>
</feature>
<feature type="compositionally biased region" description="Polar residues" evidence="6">
    <location>
        <begin position="858"/>
        <end position="870"/>
    </location>
</feature>
<keyword evidence="3" id="KW-0238">DNA-binding</keyword>
<feature type="compositionally biased region" description="Low complexity" evidence="6">
    <location>
        <begin position="110"/>
        <end position="126"/>
    </location>
</feature>
<evidence type="ECO:0000256" key="4">
    <source>
        <dbReference type="ARBA" id="ARBA00023163"/>
    </source>
</evidence>